<protein>
    <submittedName>
        <fullName evidence="1">Uncharacterized protein</fullName>
    </submittedName>
</protein>
<organism evidence="1 2">
    <name type="scientific">Mesorhizobium tianshanense</name>
    <dbReference type="NCBI Taxonomy" id="39844"/>
    <lineage>
        <taxon>Bacteria</taxon>
        <taxon>Pseudomonadati</taxon>
        <taxon>Pseudomonadota</taxon>
        <taxon>Alphaproteobacteria</taxon>
        <taxon>Hyphomicrobiales</taxon>
        <taxon>Phyllobacteriaceae</taxon>
        <taxon>Mesorhizobium</taxon>
    </lineage>
</organism>
<comment type="caution">
    <text evidence="1">The sequence shown here is derived from an EMBL/GenBank/DDBJ whole genome shotgun (WGS) entry which is preliminary data.</text>
</comment>
<evidence type="ECO:0000313" key="1">
    <source>
        <dbReference type="EMBL" id="TWI22284.1"/>
    </source>
</evidence>
<dbReference type="EMBL" id="VLKT01000067">
    <property type="protein sequence ID" value="TWI22284.1"/>
    <property type="molecule type" value="Genomic_DNA"/>
</dbReference>
<accession>A0A562MQT9</accession>
<evidence type="ECO:0000313" key="2">
    <source>
        <dbReference type="Proteomes" id="UP000317122"/>
    </source>
</evidence>
<keyword evidence="2" id="KW-1185">Reference proteome</keyword>
<dbReference type="RefSeq" id="WP_145722677.1">
    <property type="nucleotide sequence ID" value="NZ_BSPF01000038.1"/>
</dbReference>
<proteinExistence type="predicted"/>
<dbReference type="Proteomes" id="UP000317122">
    <property type="component" value="Unassembled WGS sequence"/>
</dbReference>
<reference evidence="1 2" key="1">
    <citation type="journal article" date="2015" name="Stand. Genomic Sci.">
        <title>Genomic Encyclopedia of Bacterial and Archaeal Type Strains, Phase III: the genomes of soil and plant-associated and newly described type strains.</title>
        <authorList>
            <person name="Whitman W.B."/>
            <person name="Woyke T."/>
            <person name="Klenk H.P."/>
            <person name="Zhou Y."/>
            <person name="Lilburn T.G."/>
            <person name="Beck B.J."/>
            <person name="De Vos P."/>
            <person name="Vandamme P."/>
            <person name="Eisen J.A."/>
            <person name="Garrity G."/>
            <person name="Hugenholtz P."/>
            <person name="Kyrpides N.C."/>
        </authorList>
    </citation>
    <scope>NUCLEOTIDE SEQUENCE [LARGE SCALE GENOMIC DNA]</scope>
    <source>
        <strain evidence="1 2">CGMCC 1.2546</strain>
    </source>
</reference>
<dbReference type="AlphaFoldDB" id="A0A562MQT9"/>
<gene>
    <name evidence="1" type="ORF">IQ26_06717</name>
</gene>
<name>A0A562MQT9_9HYPH</name>
<sequence>MQHWLYKLTDLTAIEGEGAATVVKLQILAVAGHRDIGQMSIEREGGEHLYPIDGGATGAAAGSGSEA</sequence>